<dbReference type="RefSeq" id="WP_096464129.1">
    <property type="nucleotide sequence ID" value="NZ_AP017312.1"/>
</dbReference>
<dbReference type="EMBL" id="AP017312">
    <property type="protein sequence ID" value="BAU27077.1"/>
    <property type="molecule type" value="Genomic_DNA"/>
</dbReference>
<dbReference type="Proteomes" id="UP000217696">
    <property type="component" value="Chromosome"/>
</dbReference>
<name>A0A0U5ATH6_9BACL</name>
<evidence type="ECO:0000313" key="1">
    <source>
        <dbReference type="EMBL" id="BAU27077.1"/>
    </source>
</evidence>
<gene>
    <name evidence="1" type="ORF">CB4_01246</name>
</gene>
<evidence type="ECO:0000313" key="2">
    <source>
        <dbReference type="Proteomes" id="UP000217696"/>
    </source>
</evidence>
<sequence>MNRTVLTRPGIIMALLLSAMIGIIFFIKNGFSASSVPQVQMRPFPYPYQAMLSFASDIDGTTPEEFAQYHQFLNTKSHTPMGTGLGLDVGDSFWMYMDTNSSHPYYVDNQKHTSNAIMTYFTGTDRTKKKDAALINHYYRAGWIDSMHGYGDFSRVNRNEGLCTRDLAIAAWDHLNQDGIHPDIWINHGNEANRENFGAYSPFSFTAYQQGDNKYSPYYHTDLIRKNDVHFVWNSRGDAAFGEKNAIFPIRLRDGQNIWGFHRYAFDRTKHGVNWTWGPKALYMQLTPKRLDELVARHEYSIIAQHFGGGNGPYPFDNKNIQPLRMLAHYQDSGRILVARTSRLLHYNVAHNFLTYSVTTTQEGKTKIQLHSIKDPLFGSRPVTINDVRGITFYVADPHKVELFIGEHGLDPKDVQYNPPDQTGKRSISIKWFAPDTFDYTKTAPQAL</sequence>
<organism evidence="1 2">
    <name type="scientific">Aneurinibacillus soli</name>
    <dbReference type="NCBI Taxonomy" id="1500254"/>
    <lineage>
        <taxon>Bacteria</taxon>
        <taxon>Bacillati</taxon>
        <taxon>Bacillota</taxon>
        <taxon>Bacilli</taxon>
        <taxon>Bacillales</taxon>
        <taxon>Paenibacillaceae</taxon>
        <taxon>Aneurinibacillus group</taxon>
        <taxon>Aneurinibacillus</taxon>
    </lineage>
</organism>
<dbReference type="AlphaFoldDB" id="A0A0U5ATH6"/>
<keyword evidence="2" id="KW-1185">Reference proteome</keyword>
<proteinExistence type="predicted"/>
<dbReference type="KEGG" id="asoc:CB4_01246"/>
<protein>
    <submittedName>
        <fullName evidence="1">Uncharacterized protein</fullName>
    </submittedName>
</protein>
<reference evidence="1 2" key="1">
    <citation type="submission" date="2015-12" db="EMBL/GenBank/DDBJ databases">
        <title>Genome sequence of Aneurinibacillus soli.</title>
        <authorList>
            <person name="Lee J.S."/>
            <person name="Lee K.C."/>
            <person name="Kim K.K."/>
            <person name="Lee B.W."/>
        </authorList>
    </citation>
    <scope>NUCLEOTIDE SEQUENCE [LARGE SCALE GENOMIC DNA]</scope>
    <source>
        <strain evidence="1 2">CB4</strain>
    </source>
</reference>
<accession>A0A0U5ATH6</accession>
<dbReference type="OrthoDB" id="5540948at2"/>